<keyword evidence="2" id="KW-1003">Cell membrane</keyword>
<evidence type="ECO:0000256" key="2">
    <source>
        <dbReference type="ARBA" id="ARBA00022475"/>
    </source>
</evidence>
<keyword evidence="3 6" id="KW-0812">Transmembrane</keyword>
<dbReference type="Proteomes" id="UP000632828">
    <property type="component" value="Unassembled WGS sequence"/>
</dbReference>
<protein>
    <submittedName>
        <fullName evidence="8">DMT family transporter</fullName>
    </submittedName>
</protein>
<feature type="domain" description="EamA" evidence="7">
    <location>
        <begin position="154"/>
        <end position="289"/>
    </location>
</feature>
<feature type="transmembrane region" description="Helical" evidence="6">
    <location>
        <begin position="70"/>
        <end position="85"/>
    </location>
</feature>
<feature type="transmembrane region" description="Helical" evidence="6">
    <location>
        <begin position="215"/>
        <end position="235"/>
    </location>
</feature>
<dbReference type="InterPro" id="IPR000620">
    <property type="entry name" value="EamA_dom"/>
</dbReference>
<feature type="transmembrane region" description="Helical" evidence="6">
    <location>
        <begin position="272"/>
        <end position="289"/>
    </location>
</feature>
<dbReference type="GO" id="GO:0005886">
    <property type="term" value="C:plasma membrane"/>
    <property type="evidence" value="ECO:0007669"/>
    <property type="project" value="UniProtKB-SubCell"/>
</dbReference>
<evidence type="ECO:0000256" key="6">
    <source>
        <dbReference type="SAM" id="Phobius"/>
    </source>
</evidence>
<keyword evidence="9" id="KW-1185">Reference proteome</keyword>
<evidence type="ECO:0000256" key="1">
    <source>
        <dbReference type="ARBA" id="ARBA00004651"/>
    </source>
</evidence>
<feature type="domain" description="EamA" evidence="7">
    <location>
        <begin position="11"/>
        <end position="140"/>
    </location>
</feature>
<sequence>MSKLNPWLPQICLLLAMILWASSFVAMKLALVGYHPMQVVFGRMLIATFCFVIFIPAFSRLNFRRKDIKYLLLMAFCEPCLYFLFEARALELTSASQAGMISAILPLLVAVLAWGLLKERIRRQTLIGFGIAISGVLWLSLAGDSSDNAPNPLLGNFLEFLAMVCAAGYTIAVKHLSSHYPPLFLTAFQAFIGSLFFFPFLLLPGAGLPTDWVTVPALAVIYLGVAISCLAYGCYNFGVSKIPANRAAAYVNLIPVFAVIMGMIILGDKLNLSQLFACILVFFGVWLSSRKDPLSSVQPAKVV</sequence>
<dbReference type="AlphaFoldDB" id="A0A8J6QQ02"/>
<dbReference type="PANTHER" id="PTHR32322:SF18">
    <property type="entry name" value="S-ADENOSYLMETHIONINE_S-ADENOSYLHOMOCYSTEINE TRANSPORTER"/>
    <property type="match status" value="1"/>
</dbReference>
<feature type="transmembrane region" description="Helical" evidence="6">
    <location>
        <begin position="153"/>
        <end position="171"/>
    </location>
</feature>
<comment type="subcellular location">
    <subcellularLocation>
        <location evidence="1">Cell membrane</location>
        <topology evidence="1">Multi-pass membrane protein</topology>
    </subcellularLocation>
</comment>
<evidence type="ECO:0000313" key="9">
    <source>
        <dbReference type="Proteomes" id="UP000632828"/>
    </source>
</evidence>
<evidence type="ECO:0000259" key="7">
    <source>
        <dbReference type="Pfam" id="PF00892"/>
    </source>
</evidence>
<keyword evidence="5 6" id="KW-0472">Membrane</keyword>
<accession>A0A8J6QQ02</accession>
<name>A0A8J6QQ02_9BACT</name>
<proteinExistence type="predicted"/>
<dbReference type="InterPro" id="IPR050638">
    <property type="entry name" value="AA-Vitamin_Transporters"/>
</dbReference>
<dbReference type="Pfam" id="PF00892">
    <property type="entry name" value="EamA"/>
    <property type="match status" value="2"/>
</dbReference>
<dbReference type="RefSeq" id="WP_191155664.1">
    <property type="nucleotide sequence ID" value="NZ_JACWUN010000009.1"/>
</dbReference>
<comment type="caution">
    <text evidence="8">The sequence shown here is derived from an EMBL/GenBank/DDBJ whole genome shotgun (WGS) entry which is preliminary data.</text>
</comment>
<dbReference type="EMBL" id="JACWUN010000009">
    <property type="protein sequence ID" value="MBD1400766.1"/>
    <property type="molecule type" value="Genomic_DNA"/>
</dbReference>
<dbReference type="PANTHER" id="PTHR32322">
    <property type="entry name" value="INNER MEMBRANE TRANSPORTER"/>
    <property type="match status" value="1"/>
</dbReference>
<feature type="transmembrane region" description="Helical" evidence="6">
    <location>
        <begin position="12"/>
        <end position="34"/>
    </location>
</feature>
<keyword evidence="4 6" id="KW-1133">Transmembrane helix</keyword>
<dbReference type="InterPro" id="IPR037185">
    <property type="entry name" value="EmrE-like"/>
</dbReference>
<evidence type="ECO:0000313" key="8">
    <source>
        <dbReference type="EMBL" id="MBD1400766.1"/>
    </source>
</evidence>
<dbReference type="SUPFAM" id="SSF103481">
    <property type="entry name" value="Multidrug resistance efflux transporter EmrE"/>
    <property type="match status" value="2"/>
</dbReference>
<organism evidence="8 9">
    <name type="scientific">Pelovirga terrestris</name>
    <dbReference type="NCBI Taxonomy" id="2771352"/>
    <lineage>
        <taxon>Bacteria</taxon>
        <taxon>Pseudomonadati</taxon>
        <taxon>Thermodesulfobacteriota</taxon>
        <taxon>Desulfuromonadia</taxon>
        <taxon>Geobacterales</taxon>
        <taxon>Geobacteraceae</taxon>
        <taxon>Pelovirga</taxon>
    </lineage>
</organism>
<feature type="transmembrane region" description="Helical" evidence="6">
    <location>
        <begin position="247"/>
        <end position="266"/>
    </location>
</feature>
<evidence type="ECO:0000256" key="3">
    <source>
        <dbReference type="ARBA" id="ARBA00022692"/>
    </source>
</evidence>
<dbReference type="Gene3D" id="1.10.3730.20">
    <property type="match status" value="1"/>
</dbReference>
<evidence type="ECO:0000256" key="4">
    <source>
        <dbReference type="ARBA" id="ARBA00022989"/>
    </source>
</evidence>
<feature type="transmembrane region" description="Helical" evidence="6">
    <location>
        <begin position="40"/>
        <end position="58"/>
    </location>
</feature>
<feature type="transmembrane region" description="Helical" evidence="6">
    <location>
        <begin position="97"/>
        <end position="117"/>
    </location>
</feature>
<evidence type="ECO:0000256" key="5">
    <source>
        <dbReference type="ARBA" id="ARBA00023136"/>
    </source>
</evidence>
<gene>
    <name evidence="8" type="ORF">ICT70_08800</name>
</gene>
<feature type="transmembrane region" description="Helical" evidence="6">
    <location>
        <begin position="183"/>
        <end position="203"/>
    </location>
</feature>
<reference evidence="8" key="1">
    <citation type="submission" date="2020-09" db="EMBL/GenBank/DDBJ databases">
        <title>Pelobacter alkaliphilus sp. nov., a novel anaerobic arsenate-reducing bacterium from terrestrial mud volcano.</title>
        <authorList>
            <person name="Khomyakova M.A."/>
            <person name="Merkel A.Y."/>
            <person name="Slobodkin A.I."/>
        </authorList>
    </citation>
    <scope>NUCLEOTIDE SEQUENCE</scope>
    <source>
        <strain evidence="8">M08fum</strain>
    </source>
</reference>
<feature type="transmembrane region" description="Helical" evidence="6">
    <location>
        <begin position="124"/>
        <end position="141"/>
    </location>
</feature>